<keyword evidence="7" id="KW-0255">Endonuclease</keyword>
<feature type="domain" description="Probable transposase IS891/IS1136/IS1341" evidence="5">
    <location>
        <begin position="190"/>
        <end position="303"/>
    </location>
</feature>
<evidence type="ECO:0000256" key="1">
    <source>
        <dbReference type="ARBA" id="ARBA00008761"/>
    </source>
</evidence>
<gene>
    <name evidence="7" type="ORF">ACE1CA_10905</name>
</gene>
<reference evidence="7 8" key="1">
    <citation type="submission" date="2024-09" db="EMBL/GenBank/DDBJ databases">
        <title>Floridaenema gen nov. (Aerosakkonemataceae, Aerosakkonematales ord. nov., Cyanobacteria) from benthic tropical and subtropical fresh waters, with the description of four new species.</title>
        <authorList>
            <person name="Moretto J.A."/>
            <person name="Berthold D.E."/>
            <person name="Lefler F.W."/>
            <person name="Huang I.-S."/>
            <person name="Laughinghouse H. IV."/>
        </authorList>
    </citation>
    <scope>NUCLEOTIDE SEQUENCE [LARGE SCALE GENOMIC DNA]</scope>
    <source>
        <strain evidence="7 8">BLCC-F167</strain>
    </source>
</reference>
<sequence length="408" mass="46621">MYAIKRELQLNNKETSLMRGIAGFRRFVYNFGLEMLVASWSFEGVNLRDSFMIDIIKQVFTQVIMKMPEYAWTKQYPSTVYQSAFIDLKKAFKRWRQGLSGFPKKKTKKKGDSFTVYKTSGIYPEKGKPPIPFTNRVVIKADKRIQLPGLKEFRLKEKIGFICSSQTFTVTRTADKWFVSFTLDAQKVPPIYHPIERVGVDLGVKTLATVSNGTCYAMPVSIKKAKTKLSKLQWCNRNKVLGSKKLGVKASKNAKYYYVELARHHARIGNIRRDTVHKMTTDLSRSAYCIRIEDLNVSGMMANRKLATAVSDNCFYEVRRQLVYKQNHYGTKVELVDRWFPSSKTCSCCGHIQEMKLSDRVFNCQKCDSVIDRDLNASINLENAPPEKVRSARPELNACGQVGADTLG</sequence>
<feature type="domain" description="Cas12f1-like TNB" evidence="6">
    <location>
        <begin position="315"/>
        <end position="381"/>
    </location>
</feature>
<evidence type="ECO:0000259" key="6">
    <source>
        <dbReference type="Pfam" id="PF07282"/>
    </source>
</evidence>
<dbReference type="Proteomes" id="UP001576780">
    <property type="component" value="Unassembled WGS sequence"/>
</dbReference>
<dbReference type="Pfam" id="PF07282">
    <property type="entry name" value="Cas12f1-like_TNB"/>
    <property type="match status" value="1"/>
</dbReference>
<evidence type="ECO:0000313" key="7">
    <source>
        <dbReference type="EMBL" id="MFB2835030.1"/>
    </source>
</evidence>
<evidence type="ECO:0000256" key="2">
    <source>
        <dbReference type="ARBA" id="ARBA00022578"/>
    </source>
</evidence>
<evidence type="ECO:0000313" key="8">
    <source>
        <dbReference type="Proteomes" id="UP001576780"/>
    </source>
</evidence>
<name>A0ABV4WIY5_9CYAN</name>
<dbReference type="NCBIfam" id="NF040570">
    <property type="entry name" value="guided_TnpB"/>
    <property type="match status" value="1"/>
</dbReference>
<comment type="caution">
    <text evidence="7">The sequence shown here is derived from an EMBL/GenBank/DDBJ whole genome shotgun (WGS) entry which is preliminary data.</text>
</comment>
<dbReference type="EMBL" id="JBHFNT010000082">
    <property type="protein sequence ID" value="MFB2835030.1"/>
    <property type="molecule type" value="Genomic_DNA"/>
</dbReference>
<organism evidence="7 8">
    <name type="scientific">Floridaenema evergladense BLCC-F167</name>
    <dbReference type="NCBI Taxonomy" id="3153639"/>
    <lineage>
        <taxon>Bacteria</taxon>
        <taxon>Bacillati</taxon>
        <taxon>Cyanobacteriota</taxon>
        <taxon>Cyanophyceae</taxon>
        <taxon>Oscillatoriophycideae</taxon>
        <taxon>Aerosakkonematales</taxon>
        <taxon>Aerosakkonemataceae</taxon>
        <taxon>Floridanema</taxon>
        <taxon>Floridanema evergladense</taxon>
    </lineage>
</organism>
<dbReference type="Pfam" id="PF01385">
    <property type="entry name" value="OrfB_IS605"/>
    <property type="match status" value="1"/>
</dbReference>
<evidence type="ECO:0000259" key="5">
    <source>
        <dbReference type="Pfam" id="PF01385"/>
    </source>
</evidence>
<proteinExistence type="inferred from homology"/>
<accession>A0ABV4WIY5</accession>
<comment type="similarity">
    <text evidence="1">In the C-terminal section; belongs to the transposase 35 family.</text>
</comment>
<dbReference type="RefSeq" id="WP_413277455.1">
    <property type="nucleotide sequence ID" value="NZ_JBHFNT010000082.1"/>
</dbReference>
<keyword evidence="2" id="KW-0815">Transposition</keyword>
<dbReference type="NCBIfam" id="TIGR01766">
    <property type="entry name" value="IS200/IS605 family accessory protein TnpB-like domain"/>
    <property type="match status" value="1"/>
</dbReference>
<evidence type="ECO:0000256" key="3">
    <source>
        <dbReference type="ARBA" id="ARBA00023125"/>
    </source>
</evidence>
<dbReference type="InterPro" id="IPR010095">
    <property type="entry name" value="Cas12f1-like_TNB"/>
</dbReference>
<dbReference type="InterPro" id="IPR001959">
    <property type="entry name" value="Transposase"/>
</dbReference>
<evidence type="ECO:0000256" key="4">
    <source>
        <dbReference type="ARBA" id="ARBA00023172"/>
    </source>
</evidence>
<keyword evidence="3" id="KW-0238">DNA-binding</keyword>
<keyword evidence="4" id="KW-0233">DNA recombination</keyword>
<protein>
    <submittedName>
        <fullName evidence="7">RNA-guided endonuclease InsQ/TnpB family protein</fullName>
    </submittedName>
</protein>
<dbReference type="GO" id="GO:0004519">
    <property type="term" value="F:endonuclease activity"/>
    <property type="evidence" value="ECO:0007669"/>
    <property type="project" value="UniProtKB-KW"/>
</dbReference>
<keyword evidence="7" id="KW-0378">Hydrolase</keyword>
<keyword evidence="7" id="KW-0540">Nuclease</keyword>
<keyword evidence="8" id="KW-1185">Reference proteome</keyword>